<gene>
    <name evidence="1" type="ORF">FHR24_000903</name>
</gene>
<keyword evidence="2" id="KW-1185">Reference proteome</keyword>
<evidence type="ECO:0000313" key="1">
    <source>
        <dbReference type="EMBL" id="NIJ44464.1"/>
    </source>
</evidence>
<protein>
    <submittedName>
        <fullName evidence="1">Fe-S radical SAM superfamily protein PflX</fullName>
    </submittedName>
</protein>
<comment type="caution">
    <text evidence="1">The sequence shown here is derived from an EMBL/GenBank/DDBJ whole genome shotgun (WGS) entry which is preliminary data.</text>
</comment>
<sequence length="97" mass="10930">MSDDVYDVNTLEVVDGKEVFLGRSAIVNMHERKEGSYTFLTEEKTKSVHIIITTSGYSITDVGVAYNMTVYKNDEEIFNQDFEVVKGSSATPKSYVF</sequence>
<dbReference type="RefSeq" id="WP_167184478.1">
    <property type="nucleotide sequence ID" value="NZ_JAASQL010000001.1"/>
</dbReference>
<name>A0ABX0U6J8_9FLAO</name>
<dbReference type="EMBL" id="JAASQL010000001">
    <property type="protein sequence ID" value="NIJ44464.1"/>
    <property type="molecule type" value="Genomic_DNA"/>
</dbReference>
<evidence type="ECO:0000313" key="2">
    <source>
        <dbReference type="Proteomes" id="UP000745859"/>
    </source>
</evidence>
<proteinExistence type="predicted"/>
<dbReference type="Proteomes" id="UP000745859">
    <property type="component" value="Unassembled WGS sequence"/>
</dbReference>
<accession>A0ABX0U6J8</accession>
<reference evidence="1 2" key="1">
    <citation type="submission" date="2020-03" db="EMBL/GenBank/DDBJ databases">
        <title>Genomic Encyclopedia of Type Strains, Phase IV (KMG-IV): sequencing the most valuable type-strain genomes for metagenomic binning, comparative biology and taxonomic classification.</title>
        <authorList>
            <person name="Goeker M."/>
        </authorList>
    </citation>
    <scope>NUCLEOTIDE SEQUENCE [LARGE SCALE GENOMIC DNA]</scope>
    <source>
        <strain evidence="1 2">DSM 101599</strain>
    </source>
</reference>
<organism evidence="1 2">
    <name type="scientific">Wenyingzhuangia heitensis</name>
    <dbReference type="NCBI Taxonomy" id="1487859"/>
    <lineage>
        <taxon>Bacteria</taxon>
        <taxon>Pseudomonadati</taxon>
        <taxon>Bacteroidota</taxon>
        <taxon>Flavobacteriia</taxon>
        <taxon>Flavobacteriales</taxon>
        <taxon>Flavobacteriaceae</taxon>
        <taxon>Wenyingzhuangia</taxon>
    </lineage>
</organism>